<sequence length="205" mass="22016">MNITVRSATKSDLSTVAALLSEAFATDPAAHRIVGVRSREETQEALEGLLEPLIRLYYFPDGEVDVAVTDDGEVVGAALWDRPGVSLGLRAQLAMVPRVVGVLGRRLAQTAIQSFRVRGYHPKFPHWYLFMIGARPKAQGSGVGSALLRHGLDRAGDEAAYLEASTPASASLYQRMGFVPLGLHPLPAGDTDPELGMWRPGAMPA</sequence>
<dbReference type="STRING" id="136857.CTEST_00230"/>
<dbReference type="Pfam" id="PF00583">
    <property type="entry name" value="Acetyltransf_1"/>
    <property type="match status" value="1"/>
</dbReference>
<name>A0A0G3H275_9CORY</name>
<evidence type="ECO:0000259" key="1">
    <source>
        <dbReference type="PROSITE" id="PS51186"/>
    </source>
</evidence>
<dbReference type="InterPro" id="IPR016181">
    <property type="entry name" value="Acyl_CoA_acyltransferase"/>
</dbReference>
<dbReference type="CDD" id="cd04301">
    <property type="entry name" value="NAT_SF"/>
    <property type="match status" value="1"/>
</dbReference>
<dbReference type="PANTHER" id="PTHR42791:SF1">
    <property type="entry name" value="N-ACETYLTRANSFERASE DOMAIN-CONTAINING PROTEIN"/>
    <property type="match status" value="1"/>
</dbReference>
<dbReference type="Gene3D" id="3.40.630.30">
    <property type="match status" value="1"/>
</dbReference>
<organism evidence="2 3">
    <name type="scientific">Corynebacterium testudinoris</name>
    <dbReference type="NCBI Taxonomy" id="136857"/>
    <lineage>
        <taxon>Bacteria</taxon>
        <taxon>Bacillati</taxon>
        <taxon>Actinomycetota</taxon>
        <taxon>Actinomycetes</taxon>
        <taxon>Mycobacteriales</taxon>
        <taxon>Corynebacteriaceae</taxon>
        <taxon>Corynebacterium</taxon>
    </lineage>
</organism>
<dbReference type="InterPro" id="IPR052523">
    <property type="entry name" value="Trichothecene_AcTrans"/>
</dbReference>
<reference evidence="2 3" key="1">
    <citation type="journal article" date="2015" name="Genome Announc.">
        <title>Complete Genome Sequence of the Type Strain Corynebacterium testudinoris DSM 44614, Recovered from Necrotic Lesions in the Mouth of a Tortoise.</title>
        <authorList>
            <person name="Ruckert C."/>
            <person name="Kriete M."/>
            <person name="Jaenicke S."/>
            <person name="Winkler A."/>
            <person name="Tauch A."/>
        </authorList>
    </citation>
    <scope>NUCLEOTIDE SEQUENCE [LARGE SCALE GENOMIC DNA]</scope>
    <source>
        <strain evidence="2 3">DSM 44614</strain>
    </source>
</reference>
<dbReference type="RefSeq" id="WP_047252020.1">
    <property type="nucleotide sequence ID" value="NZ_CP011545.1"/>
</dbReference>
<proteinExistence type="predicted"/>
<dbReference type="InterPro" id="IPR000182">
    <property type="entry name" value="GNAT_dom"/>
</dbReference>
<accession>A0A0G3H275</accession>
<keyword evidence="2" id="KW-0808">Transferase</keyword>
<dbReference type="OrthoDB" id="7057833at2"/>
<dbReference type="PATRIC" id="fig|136857.5.peg.43"/>
<dbReference type="EMBL" id="CP011545">
    <property type="protein sequence ID" value="AKK07516.1"/>
    <property type="molecule type" value="Genomic_DNA"/>
</dbReference>
<dbReference type="Proteomes" id="UP000035540">
    <property type="component" value="Chromosome"/>
</dbReference>
<dbReference type="GO" id="GO:0016747">
    <property type="term" value="F:acyltransferase activity, transferring groups other than amino-acyl groups"/>
    <property type="evidence" value="ECO:0007669"/>
    <property type="project" value="InterPro"/>
</dbReference>
<evidence type="ECO:0000313" key="3">
    <source>
        <dbReference type="Proteomes" id="UP000035540"/>
    </source>
</evidence>
<dbReference type="KEGG" id="cted:CTEST_00230"/>
<reference evidence="3" key="2">
    <citation type="submission" date="2015-05" db="EMBL/GenBank/DDBJ databases">
        <title>Complete genome sequence of Corynebacterium testudinoris DSM 44614, recovered from necrotic lesions in the mouth of a tortoise.</title>
        <authorList>
            <person name="Ruckert C."/>
            <person name="Albersmeier A."/>
            <person name="Winkler A."/>
            <person name="Tauch A."/>
        </authorList>
    </citation>
    <scope>NUCLEOTIDE SEQUENCE [LARGE SCALE GENOMIC DNA]</scope>
    <source>
        <strain evidence="3">DSM 44614</strain>
    </source>
</reference>
<dbReference type="SUPFAM" id="SSF55729">
    <property type="entry name" value="Acyl-CoA N-acyltransferases (Nat)"/>
    <property type="match status" value="1"/>
</dbReference>
<dbReference type="PROSITE" id="PS51186">
    <property type="entry name" value="GNAT"/>
    <property type="match status" value="1"/>
</dbReference>
<protein>
    <submittedName>
        <fullName evidence="2">Acetyltransferase</fullName>
    </submittedName>
</protein>
<evidence type="ECO:0000313" key="2">
    <source>
        <dbReference type="EMBL" id="AKK07516.1"/>
    </source>
</evidence>
<feature type="domain" description="N-acetyltransferase" evidence="1">
    <location>
        <begin position="3"/>
        <end position="202"/>
    </location>
</feature>
<keyword evidence="3" id="KW-1185">Reference proteome</keyword>
<gene>
    <name evidence="2" type="ORF">CTEST_00230</name>
</gene>
<dbReference type="PANTHER" id="PTHR42791">
    <property type="entry name" value="GNAT FAMILY ACETYLTRANSFERASE"/>
    <property type="match status" value="1"/>
</dbReference>
<dbReference type="AlphaFoldDB" id="A0A0G3H275"/>